<reference evidence="1" key="1">
    <citation type="submission" date="2015-10" db="EMBL/GenBank/DDBJ databases">
        <title>EvidentialGene: Evidence-directed Construction of Complete mRNA Transcriptomes without Genomes.</title>
        <authorList>
            <person name="Gilbert D.G."/>
        </authorList>
    </citation>
    <scope>NUCLEOTIDE SEQUENCE</scope>
</reference>
<accession>A0A0P5TY83</accession>
<protein>
    <submittedName>
        <fullName evidence="1">Uncharacterized protein</fullName>
    </submittedName>
</protein>
<sequence>MPGSTTKRMIQRAERSFNISSQQERKAFATCIALLVVIVIVVGGIKQCSSLSTKQHFSFYFKSSCFVSQRAQGGC</sequence>
<dbReference type="AlphaFoldDB" id="A0A0P5TY83"/>
<proteinExistence type="predicted"/>
<dbReference type="EMBL" id="GDIQ01053284">
    <property type="protein sequence ID" value="JAN41453.1"/>
    <property type="molecule type" value="Transcribed_RNA"/>
</dbReference>
<organism evidence="1">
    <name type="scientific">Daphnia magna</name>
    <dbReference type="NCBI Taxonomy" id="35525"/>
    <lineage>
        <taxon>Eukaryota</taxon>
        <taxon>Metazoa</taxon>
        <taxon>Ecdysozoa</taxon>
        <taxon>Arthropoda</taxon>
        <taxon>Crustacea</taxon>
        <taxon>Branchiopoda</taxon>
        <taxon>Diplostraca</taxon>
        <taxon>Cladocera</taxon>
        <taxon>Anomopoda</taxon>
        <taxon>Daphniidae</taxon>
        <taxon>Daphnia</taxon>
    </lineage>
</organism>
<name>A0A0P5TY83_9CRUS</name>
<evidence type="ECO:0000313" key="1">
    <source>
        <dbReference type="EMBL" id="JAN41453.1"/>
    </source>
</evidence>